<evidence type="ECO:0000256" key="1">
    <source>
        <dbReference type="ARBA" id="ARBA00010515"/>
    </source>
</evidence>
<feature type="non-terminal residue" evidence="5">
    <location>
        <position position="335"/>
    </location>
</feature>
<name>A0A9W7SV47_9PEZI</name>
<evidence type="ECO:0000256" key="3">
    <source>
        <dbReference type="SAM" id="MobiDB-lite"/>
    </source>
</evidence>
<proteinExistence type="inferred from homology"/>
<dbReference type="PROSITE" id="PS01173">
    <property type="entry name" value="LIPASE_GDXG_HIS"/>
    <property type="match status" value="1"/>
</dbReference>
<keyword evidence="2 5" id="KW-0378">Hydrolase</keyword>
<evidence type="ECO:0000256" key="2">
    <source>
        <dbReference type="ARBA" id="ARBA00022801"/>
    </source>
</evidence>
<comment type="similarity">
    <text evidence="1">Belongs to the 'GDXG' lipolytic enzyme family.</text>
</comment>
<dbReference type="Proteomes" id="UP001138500">
    <property type="component" value="Unassembled WGS sequence"/>
</dbReference>
<organism evidence="5 6">
    <name type="scientific">Teratosphaeria destructans</name>
    <dbReference type="NCBI Taxonomy" id="418781"/>
    <lineage>
        <taxon>Eukaryota</taxon>
        <taxon>Fungi</taxon>
        <taxon>Dikarya</taxon>
        <taxon>Ascomycota</taxon>
        <taxon>Pezizomycotina</taxon>
        <taxon>Dothideomycetes</taxon>
        <taxon>Dothideomycetidae</taxon>
        <taxon>Mycosphaerellales</taxon>
        <taxon>Teratosphaeriaceae</taxon>
        <taxon>Teratosphaeria</taxon>
    </lineage>
</organism>
<dbReference type="InterPro" id="IPR002168">
    <property type="entry name" value="Lipase_GDXG_HIS_AS"/>
</dbReference>
<dbReference type="AlphaFoldDB" id="A0A9W7SV47"/>
<dbReference type="SUPFAM" id="SSF53474">
    <property type="entry name" value="alpha/beta-Hydrolases"/>
    <property type="match status" value="1"/>
</dbReference>
<sequence>MDGGIGLIKLLIPQVPALANKALWHSLGQTPNSSTWDLRTELTVQILRTLMTGGNARPAPIGKVQGRTLKDPGIKGKMWVAKDTIKAPKPDDEGLREAVFRAIEDMKVGGEVSYTKPALVDTEVEWTGSRPNAGKDEPLPKISEGEKYKRLLAEPTRTSDTVILYFHGGAYYLCDPTTHRPVTSRLAKESQGRVCSVRYRLAPQAAFPAQLLDGLMMYLSLLYPPPDSLHEPIPAKNIVFGGDTQRAGDGVPKVQFHGHEVEVPLPAAVTANSGWFDIARSMPTLTSNAKYDYLPPPNHDDSVSRFPADKILAPHPAPRRPILRPEPPRPPSRVA</sequence>
<protein>
    <submittedName>
        <fullName evidence="5">Alpha/beta hydrolase fold</fullName>
    </submittedName>
</protein>
<dbReference type="GO" id="GO:0016787">
    <property type="term" value="F:hydrolase activity"/>
    <property type="evidence" value="ECO:0007669"/>
    <property type="project" value="UniProtKB-KW"/>
</dbReference>
<dbReference type="PANTHER" id="PTHR48081:SF25">
    <property type="entry name" value="PUTATIVE (AFU_ORTHOLOGUE AFUA_3G11560)-RELATED"/>
    <property type="match status" value="1"/>
</dbReference>
<dbReference type="InterPro" id="IPR029058">
    <property type="entry name" value="AB_hydrolase_fold"/>
</dbReference>
<gene>
    <name evidence="5" type="ORF">Tdes44962_MAKER08823</name>
</gene>
<feature type="domain" description="Alpha/beta hydrolase fold-3" evidence="4">
    <location>
        <begin position="163"/>
        <end position="243"/>
    </location>
</feature>
<dbReference type="Gene3D" id="3.40.50.1820">
    <property type="entry name" value="alpha/beta hydrolase"/>
    <property type="match status" value="1"/>
</dbReference>
<dbReference type="InterPro" id="IPR013094">
    <property type="entry name" value="AB_hydrolase_3"/>
</dbReference>
<keyword evidence="6" id="KW-1185">Reference proteome</keyword>
<dbReference type="OrthoDB" id="5354320at2759"/>
<feature type="compositionally biased region" description="Pro residues" evidence="3">
    <location>
        <begin position="324"/>
        <end position="335"/>
    </location>
</feature>
<evidence type="ECO:0000259" key="4">
    <source>
        <dbReference type="Pfam" id="PF07859"/>
    </source>
</evidence>
<dbReference type="InterPro" id="IPR050300">
    <property type="entry name" value="GDXG_lipolytic_enzyme"/>
</dbReference>
<dbReference type="Pfam" id="PF07859">
    <property type="entry name" value="Abhydrolase_3"/>
    <property type="match status" value="1"/>
</dbReference>
<dbReference type="PANTHER" id="PTHR48081">
    <property type="entry name" value="AB HYDROLASE SUPERFAMILY PROTEIN C4A8.06C"/>
    <property type="match status" value="1"/>
</dbReference>
<reference evidence="5 6" key="1">
    <citation type="journal article" date="2018" name="IMA Fungus">
        <title>IMA Genome-F 10: Nine draft genome sequences of Claviceps purpurea s.lat., including C. arundinis, C. humidiphila, and C. cf. spartinae, pseudomolecules for the pitch canker pathogen Fusarium circinatum, draft genome of Davidsoniella eucalypti, Grosmannia galeiformis, Quambalaria eucalypti, and Teratosphaeria destructans.</title>
        <authorList>
            <person name="Wingfield B.D."/>
            <person name="Liu M."/>
            <person name="Nguyen H.D."/>
            <person name="Lane F.A."/>
            <person name="Morgan S.W."/>
            <person name="De Vos L."/>
            <person name="Wilken P.M."/>
            <person name="Duong T.A."/>
            <person name="Aylward J."/>
            <person name="Coetzee M.P."/>
            <person name="Dadej K."/>
            <person name="De Beer Z.W."/>
            <person name="Findlay W."/>
            <person name="Havenga M."/>
            <person name="Kolarik M."/>
            <person name="Menzies J.G."/>
            <person name="Naidoo K."/>
            <person name="Pochopski O."/>
            <person name="Shoukouhi P."/>
            <person name="Santana Q.C."/>
            <person name="Seifert K.A."/>
            <person name="Soal N."/>
            <person name="Steenkamp E.T."/>
            <person name="Tatham C.T."/>
            <person name="van der Nest M.A."/>
            <person name="Wingfield M.J."/>
        </authorList>
    </citation>
    <scope>NUCLEOTIDE SEQUENCE [LARGE SCALE GENOMIC DNA]</scope>
    <source>
        <strain evidence="5">CMW44962</strain>
    </source>
</reference>
<evidence type="ECO:0000313" key="6">
    <source>
        <dbReference type="Proteomes" id="UP001138500"/>
    </source>
</evidence>
<dbReference type="EMBL" id="RIBY02001114">
    <property type="protein sequence ID" value="KAH9832374.1"/>
    <property type="molecule type" value="Genomic_DNA"/>
</dbReference>
<reference evidence="5 6" key="2">
    <citation type="journal article" date="2021" name="Curr. Genet.">
        <title>Genetic response to nitrogen starvation in the aggressive Eucalyptus foliar pathogen Teratosphaeria destructans.</title>
        <authorList>
            <person name="Havenga M."/>
            <person name="Wingfield B.D."/>
            <person name="Wingfield M.J."/>
            <person name="Dreyer L.L."/>
            <person name="Roets F."/>
            <person name="Aylward J."/>
        </authorList>
    </citation>
    <scope>NUCLEOTIDE SEQUENCE [LARGE SCALE GENOMIC DNA]</scope>
    <source>
        <strain evidence="5">CMW44962</strain>
    </source>
</reference>
<accession>A0A9W7SV47</accession>
<evidence type="ECO:0000313" key="5">
    <source>
        <dbReference type="EMBL" id="KAH9832374.1"/>
    </source>
</evidence>
<comment type="caution">
    <text evidence="5">The sequence shown here is derived from an EMBL/GenBank/DDBJ whole genome shotgun (WGS) entry which is preliminary data.</text>
</comment>
<feature type="region of interest" description="Disordered" evidence="3">
    <location>
        <begin position="296"/>
        <end position="335"/>
    </location>
</feature>